<evidence type="ECO:0000313" key="13">
    <source>
        <dbReference type="EMBL" id="PIQ67191.1"/>
    </source>
</evidence>
<dbReference type="Pfam" id="PF21760">
    <property type="entry name" value="SecD_1st"/>
    <property type="match status" value="1"/>
</dbReference>
<dbReference type="InterPro" id="IPR048634">
    <property type="entry name" value="SecD_SecF_C"/>
</dbReference>
<evidence type="ECO:0000256" key="3">
    <source>
        <dbReference type="ARBA" id="ARBA00022475"/>
    </source>
</evidence>
<protein>
    <recommendedName>
        <fullName evidence="9">Protein translocase subunit SecD</fullName>
    </recommendedName>
</protein>
<keyword evidence="3 9" id="KW-1003">Cell membrane</keyword>
<comment type="caution">
    <text evidence="9">Lacks conserved residue(s) required for the propagation of feature annotation.</text>
</comment>
<dbReference type="Gene3D" id="3.30.1360.200">
    <property type="match status" value="1"/>
</dbReference>
<dbReference type="InterPro" id="IPR048631">
    <property type="entry name" value="SecD_1st"/>
</dbReference>
<dbReference type="GO" id="GO:0043952">
    <property type="term" value="P:protein transport by the Sec complex"/>
    <property type="evidence" value="ECO:0007669"/>
    <property type="project" value="UniProtKB-UniRule"/>
</dbReference>
<feature type="transmembrane region" description="Helical" evidence="9">
    <location>
        <begin position="393"/>
        <end position="420"/>
    </location>
</feature>
<feature type="domain" description="Protein translocase subunit SecDF P1" evidence="11">
    <location>
        <begin position="66"/>
        <end position="130"/>
    </location>
</feature>
<dbReference type="Gene3D" id="3.30.70.3400">
    <property type="match status" value="1"/>
</dbReference>
<evidence type="ECO:0000256" key="2">
    <source>
        <dbReference type="ARBA" id="ARBA00022448"/>
    </source>
</evidence>
<gene>
    <name evidence="9 13" type="primary">secD</name>
    <name evidence="13" type="ORF">COV95_00055</name>
</gene>
<dbReference type="NCBIfam" id="TIGR00916">
    <property type="entry name" value="2A0604s01"/>
    <property type="match status" value="1"/>
</dbReference>
<dbReference type="GO" id="GO:0015450">
    <property type="term" value="F:protein-transporting ATPase activity"/>
    <property type="evidence" value="ECO:0007669"/>
    <property type="project" value="InterPro"/>
</dbReference>
<evidence type="ECO:0000256" key="5">
    <source>
        <dbReference type="ARBA" id="ARBA00022927"/>
    </source>
</evidence>
<feature type="domain" description="SecDF P1 head subdomain" evidence="12">
    <location>
        <begin position="153"/>
        <end position="248"/>
    </location>
</feature>
<dbReference type="InterPro" id="IPR022813">
    <property type="entry name" value="SecD/SecF_arch_bac"/>
</dbReference>
<feature type="transmembrane region" description="Helical" evidence="9">
    <location>
        <begin position="294"/>
        <end position="314"/>
    </location>
</feature>
<keyword evidence="4 9" id="KW-0812">Transmembrane</keyword>
<evidence type="ECO:0000256" key="7">
    <source>
        <dbReference type="ARBA" id="ARBA00023010"/>
    </source>
</evidence>
<dbReference type="PRINTS" id="PR00702">
    <property type="entry name" value="ACRIFLAVINRP"/>
</dbReference>
<dbReference type="PANTHER" id="PTHR30081">
    <property type="entry name" value="PROTEIN-EXPORT MEMBRANE PROTEIN SEC"/>
    <property type="match status" value="1"/>
</dbReference>
<evidence type="ECO:0000256" key="9">
    <source>
        <dbReference type="HAMAP-Rule" id="MF_01463"/>
    </source>
</evidence>
<comment type="subcellular location">
    <subcellularLocation>
        <location evidence="1 9">Cell membrane</location>
        <topology evidence="1 9">Multi-pass membrane protein</topology>
    </subcellularLocation>
</comment>
<name>A0A2H0K7G4_9BACT</name>
<evidence type="ECO:0000256" key="4">
    <source>
        <dbReference type="ARBA" id="ARBA00022692"/>
    </source>
</evidence>
<dbReference type="HAMAP" id="MF_01463_B">
    <property type="entry name" value="SecD_B"/>
    <property type="match status" value="1"/>
</dbReference>
<evidence type="ECO:0000256" key="8">
    <source>
        <dbReference type="ARBA" id="ARBA00023136"/>
    </source>
</evidence>
<proteinExistence type="inferred from homology"/>
<dbReference type="NCBIfam" id="TIGR01129">
    <property type="entry name" value="secD"/>
    <property type="match status" value="1"/>
</dbReference>
<dbReference type="Gene3D" id="1.20.1640.10">
    <property type="entry name" value="Multidrug efflux transporter AcrB transmembrane domain"/>
    <property type="match status" value="1"/>
</dbReference>
<dbReference type="InterPro" id="IPR001036">
    <property type="entry name" value="Acrflvin-R"/>
</dbReference>
<dbReference type="Pfam" id="PF22599">
    <property type="entry name" value="SecDF_P1_head"/>
    <property type="match status" value="1"/>
</dbReference>
<dbReference type="GO" id="GO:0006605">
    <property type="term" value="P:protein targeting"/>
    <property type="evidence" value="ECO:0007669"/>
    <property type="project" value="UniProtKB-UniRule"/>
</dbReference>
<evidence type="ECO:0000259" key="12">
    <source>
        <dbReference type="Pfam" id="PF22599"/>
    </source>
</evidence>
<dbReference type="Proteomes" id="UP000229834">
    <property type="component" value="Unassembled WGS sequence"/>
</dbReference>
<organism evidence="13 14">
    <name type="scientific">Candidatus Zambryskibacteria bacterium CG11_big_fil_rev_8_21_14_0_20_40_24</name>
    <dbReference type="NCBI Taxonomy" id="1975116"/>
    <lineage>
        <taxon>Bacteria</taxon>
        <taxon>Candidatus Zambryskiibacteriota</taxon>
    </lineage>
</organism>
<dbReference type="SUPFAM" id="SSF82866">
    <property type="entry name" value="Multidrug efflux transporter AcrB transmembrane domain"/>
    <property type="match status" value="1"/>
</dbReference>
<dbReference type="EMBL" id="PCVC01000002">
    <property type="protein sequence ID" value="PIQ67191.1"/>
    <property type="molecule type" value="Genomic_DNA"/>
</dbReference>
<evidence type="ECO:0000256" key="6">
    <source>
        <dbReference type="ARBA" id="ARBA00022989"/>
    </source>
</evidence>
<sequence length="448" mass="48701">MNKYRVGSAILLLVLVGLGFFLKPSQNGDSKFPFKFGLDLVGGTELIYKADVSNLEPEDVGDSLEALRDVIERRINVFGVSEPVVQIERAGIISGNREDRLIVELPGFKNVEEAKEALGETPLLEFRLQKDGLENLNTTDPHLQAVEDFFVSTELTGRFLKRSQVIFDQTTGDPFVSLEFNSEGKEIFAQITKENIGKVLGVFLDGAPISLPIIQSEIRDGNAQITGSFTAQEVKDLVKKLNLGSLPVPIELASTQTVGATLGGAALNSGIVAGIWGFLLVAIFMLLWYRLPGLVAVVALVLYTLISLTVFNIFKITITAAGIAGFILSVGMAVDANILIFERLREELGEGKKLADAMREGFHRAWLSIRDSNVSSIITAIVLFWLGTPAVKGFALTLGVGVLVSMFTAITVSRTFLFALEFKEENKISSFLFGSGFSKVISANKVTE</sequence>
<evidence type="ECO:0000313" key="14">
    <source>
        <dbReference type="Proteomes" id="UP000229834"/>
    </source>
</evidence>
<dbReference type="InterPro" id="IPR055344">
    <property type="entry name" value="SecD_SecF_C_bact"/>
</dbReference>
<evidence type="ECO:0000256" key="1">
    <source>
        <dbReference type="ARBA" id="ARBA00004651"/>
    </source>
</evidence>
<dbReference type="FunFam" id="1.20.1640.10:FF:000004">
    <property type="entry name" value="Protein translocase subunit SecD"/>
    <property type="match status" value="1"/>
</dbReference>
<keyword evidence="8 9" id="KW-0472">Membrane</keyword>
<evidence type="ECO:0000259" key="10">
    <source>
        <dbReference type="Pfam" id="PF02355"/>
    </source>
</evidence>
<dbReference type="GO" id="GO:0065002">
    <property type="term" value="P:intracellular protein transmembrane transport"/>
    <property type="evidence" value="ECO:0007669"/>
    <property type="project" value="UniProtKB-UniRule"/>
</dbReference>
<dbReference type="Pfam" id="PF02355">
    <property type="entry name" value="SecD_SecF_C"/>
    <property type="match status" value="1"/>
</dbReference>
<keyword evidence="7 9" id="KW-0811">Translocation</keyword>
<feature type="transmembrane region" description="Helical" evidence="9">
    <location>
        <begin position="365"/>
        <end position="387"/>
    </location>
</feature>
<dbReference type="InterPro" id="IPR054384">
    <property type="entry name" value="SecDF_P1_head"/>
</dbReference>
<comment type="function">
    <text evidence="9">Part of the Sec protein translocase complex. Interacts with the SecYEG preprotein conducting channel. SecDF uses the proton motive force (PMF) to complete protein translocation after the ATP-dependent function of SecA.</text>
</comment>
<keyword evidence="6 9" id="KW-1133">Transmembrane helix</keyword>
<accession>A0A2H0K7G4</accession>
<feature type="transmembrane region" description="Helical" evidence="9">
    <location>
        <begin position="265"/>
        <end position="287"/>
    </location>
</feature>
<comment type="subunit">
    <text evidence="9">Forms a complex with SecF. Part of the essential Sec protein translocation apparatus which comprises SecA, SecYEG and auxiliary proteins SecDF. Other proteins may also be involved.</text>
</comment>
<dbReference type="InterPro" id="IPR005791">
    <property type="entry name" value="SecD"/>
</dbReference>
<dbReference type="AlphaFoldDB" id="A0A2H0K7G4"/>
<comment type="caution">
    <text evidence="13">The sequence shown here is derived from an EMBL/GenBank/DDBJ whole genome shotgun (WGS) entry which is preliminary data.</text>
</comment>
<keyword evidence="5 9" id="KW-0653">Protein transport</keyword>
<reference evidence="13 14" key="1">
    <citation type="submission" date="2017-09" db="EMBL/GenBank/DDBJ databases">
        <title>Depth-based differentiation of microbial function through sediment-hosted aquifers and enrichment of novel symbionts in the deep terrestrial subsurface.</title>
        <authorList>
            <person name="Probst A.J."/>
            <person name="Ladd B."/>
            <person name="Jarett J.K."/>
            <person name="Geller-Mcgrath D.E."/>
            <person name="Sieber C.M."/>
            <person name="Emerson J.B."/>
            <person name="Anantharaman K."/>
            <person name="Thomas B.C."/>
            <person name="Malmstrom R."/>
            <person name="Stieglmeier M."/>
            <person name="Klingl A."/>
            <person name="Woyke T."/>
            <person name="Ryan C.M."/>
            <person name="Banfield J.F."/>
        </authorList>
    </citation>
    <scope>NUCLEOTIDE SEQUENCE [LARGE SCALE GENOMIC DNA]</scope>
    <source>
        <strain evidence="13">CG11_big_fil_rev_8_21_14_0_20_40_24</strain>
    </source>
</reference>
<feature type="transmembrane region" description="Helical" evidence="9">
    <location>
        <begin position="320"/>
        <end position="344"/>
    </location>
</feature>
<feature type="domain" description="Protein export membrane protein SecD/SecF C-terminal" evidence="10">
    <location>
        <begin position="250"/>
        <end position="420"/>
    </location>
</feature>
<dbReference type="GO" id="GO:0005886">
    <property type="term" value="C:plasma membrane"/>
    <property type="evidence" value="ECO:0007669"/>
    <property type="project" value="UniProtKB-SubCell"/>
</dbReference>
<comment type="similarity">
    <text evidence="9">Belongs to the SecD/SecF family. SecD subfamily.</text>
</comment>
<dbReference type="PANTHER" id="PTHR30081:SF1">
    <property type="entry name" value="PROTEIN TRANSLOCASE SUBUNIT SECD"/>
    <property type="match status" value="1"/>
</dbReference>
<evidence type="ECO:0000259" key="11">
    <source>
        <dbReference type="Pfam" id="PF21760"/>
    </source>
</evidence>
<keyword evidence="2 9" id="KW-0813">Transport</keyword>